<dbReference type="Gene3D" id="3.40.50.12780">
    <property type="entry name" value="N-terminal domain of ligase-like"/>
    <property type="match status" value="1"/>
</dbReference>
<dbReference type="Gene3D" id="3.30.300.30">
    <property type="match status" value="1"/>
</dbReference>
<evidence type="ECO:0000259" key="3">
    <source>
        <dbReference type="Pfam" id="PF00501"/>
    </source>
</evidence>
<dbReference type="Pfam" id="PF00501">
    <property type="entry name" value="AMP-binding"/>
    <property type="match status" value="1"/>
</dbReference>
<dbReference type="EMBL" id="BLAE01000083">
    <property type="protein sequence ID" value="GES15758.1"/>
    <property type="molecule type" value="Genomic_DNA"/>
</dbReference>
<protein>
    <submittedName>
        <fullName evidence="5">AMP-dependent synthetase</fullName>
    </submittedName>
</protein>
<dbReference type="GO" id="GO:0006631">
    <property type="term" value="P:fatty acid metabolic process"/>
    <property type="evidence" value="ECO:0007669"/>
    <property type="project" value="TreeGrafter"/>
</dbReference>
<evidence type="ECO:0000256" key="1">
    <source>
        <dbReference type="ARBA" id="ARBA00006432"/>
    </source>
</evidence>
<dbReference type="Proteomes" id="UP000331127">
    <property type="component" value="Unassembled WGS sequence"/>
</dbReference>
<evidence type="ECO:0000256" key="2">
    <source>
        <dbReference type="ARBA" id="ARBA00022598"/>
    </source>
</evidence>
<comment type="similarity">
    <text evidence="1">Belongs to the ATP-dependent AMP-binding enzyme family.</text>
</comment>
<feature type="domain" description="AMP-dependent synthetase/ligase" evidence="3">
    <location>
        <begin position="9"/>
        <end position="364"/>
    </location>
</feature>
<dbReference type="InterPro" id="IPR000873">
    <property type="entry name" value="AMP-dep_synth/lig_dom"/>
</dbReference>
<dbReference type="PROSITE" id="PS00455">
    <property type="entry name" value="AMP_BINDING"/>
    <property type="match status" value="1"/>
</dbReference>
<evidence type="ECO:0000313" key="6">
    <source>
        <dbReference type="Proteomes" id="UP000331127"/>
    </source>
</evidence>
<dbReference type="PANTHER" id="PTHR43201:SF5">
    <property type="entry name" value="MEDIUM-CHAIN ACYL-COA LIGASE ACSF2, MITOCHONDRIAL"/>
    <property type="match status" value="1"/>
</dbReference>
<keyword evidence="2" id="KW-0436">Ligase</keyword>
<name>A0A5M3XCI9_9ACTN</name>
<dbReference type="PANTHER" id="PTHR43201">
    <property type="entry name" value="ACYL-COA SYNTHETASE"/>
    <property type="match status" value="1"/>
</dbReference>
<dbReference type="InterPro" id="IPR045851">
    <property type="entry name" value="AMP-bd_C_sf"/>
</dbReference>
<dbReference type="AlphaFoldDB" id="A0A5M3XCI9"/>
<evidence type="ECO:0000259" key="4">
    <source>
        <dbReference type="Pfam" id="PF13193"/>
    </source>
</evidence>
<dbReference type="OrthoDB" id="9803968at2"/>
<dbReference type="GO" id="GO:0031956">
    <property type="term" value="F:medium-chain fatty acid-CoA ligase activity"/>
    <property type="evidence" value="ECO:0007669"/>
    <property type="project" value="TreeGrafter"/>
</dbReference>
<dbReference type="InterPro" id="IPR020845">
    <property type="entry name" value="AMP-binding_CS"/>
</dbReference>
<accession>A0A5M3XCI9</accession>
<dbReference type="SUPFAM" id="SSF56801">
    <property type="entry name" value="Acetyl-CoA synthetase-like"/>
    <property type="match status" value="1"/>
</dbReference>
<comment type="caution">
    <text evidence="5">The sequence shown here is derived from an EMBL/GenBank/DDBJ whole genome shotgun (WGS) entry which is preliminary data.</text>
</comment>
<evidence type="ECO:0000313" key="5">
    <source>
        <dbReference type="EMBL" id="GES15758.1"/>
    </source>
</evidence>
<dbReference type="InterPro" id="IPR025110">
    <property type="entry name" value="AMP-bd_C"/>
</dbReference>
<sequence>MLDVRTAMRRSAEFHWDRPAIASDGRQLTFGEVWRRGTRLAGALLAVGLEPGDRVAVLEDNCVEAADFYIGSAVANLIRVPLYRRNSSAAHRYMLSGTGCKAAVVAEEYAHEIKDIAADLGITLIVRDSGYEDWLASFPDTDPDPRVELDDPFIIRHSAGTTGRAKGIAYTHRAWMNTTRDWFFMLPPVEPGDRCLHVGPISHGSGYLFLPVWLAGGCNVLDRRFQADGFVERVARDEIGWFFAVPTMIADIVAAVDGRKQDLPSLKAVMISGAPISVRTARAGHEVFGDRLFQMYGQTEAVPVSFMGSKEWFTEVPGSEPIVSAGRVMPFAELEIRDPDNNSLPIGEEGEIAIRCDGQMTGIWGDPELSDRRLRDGWVLTGDVGRLDRNGYLYVVDRVDDMIVSGGFNIWPAELEQAIQTLPDVREVVVFGVPHDKWGEAPMAVVVKPADADLDEDTVIETCARLLGSYKKPHTVVFRDSPLPRSPVGKIQRKVLREPYWAGEQRRVRGA</sequence>
<organism evidence="5 6">
    <name type="scientific">Acrocarpospora macrocephala</name>
    <dbReference type="NCBI Taxonomy" id="150177"/>
    <lineage>
        <taxon>Bacteria</taxon>
        <taxon>Bacillati</taxon>
        <taxon>Actinomycetota</taxon>
        <taxon>Actinomycetes</taxon>
        <taxon>Streptosporangiales</taxon>
        <taxon>Streptosporangiaceae</taxon>
        <taxon>Acrocarpospora</taxon>
    </lineage>
</organism>
<dbReference type="Pfam" id="PF13193">
    <property type="entry name" value="AMP-binding_C"/>
    <property type="match status" value="1"/>
</dbReference>
<dbReference type="InterPro" id="IPR042099">
    <property type="entry name" value="ANL_N_sf"/>
</dbReference>
<gene>
    <name evidence="5" type="ORF">Amac_093560</name>
</gene>
<proteinExistence type="inferred from homology"/>
<feature type="domain" description="AMP-binding enzyme C-terminal" evidence="4">
    <location>
        <begin position="414"/>
        <end position="490"/>
    </location>
</feature>
<keyword evidence="6" id="KW-1185">Reference proteome</keyword>
<reference evidence="5 6" key="1">
    <citation type="submission" date="2019-10" db="EMBL/GenBank/DDBJ databases">
        <title>Whole genome shotgun sequence of Acrocarpospora macrocephala NBRC 16266.</title>
        <authorList>
            <person name="Ichikawa N."/>
            <person name="Kimura A."/>
            <person name="Kitahashi Y."/>
            <person name="Komaki H."/>
            <person name="Oguchi A."/>
        </authorList>
    </citation>
    <scope>NUCLEOTIDE SEQUENCE [LARGE SCALE GENOMIC DNA]</scope>
    <source>
        <strain evidence="5 6">NBRC 16266</strain>
    </source>
</reference>